<dbReference type="InterPro" id="IPR013087">
    <property type="entry name" value="Znf_C2H2_type"/>
</dbReference>
<dbReference type="SMART" id="SM00355">
    <property type="entry name" value="ZnF_C2H2"/>
    <property type="match status" value="9"/>
</dbReference>
<keyword evidence="5" id="KW-0862">Zinc</keyword>
<evidence type="ECO:0000256" key="9">
    <source>
        <dbReference type="PROSITE-ProRule" id="PRU00042"/>
    </source>
</evidence>
<evidence type="ECO:0000256" key="2">
    <source>
        <dbReference type="ARBA" id="ARBA00022723"/>
    </source>
</evidence>
<dbReference type="PROSITE" id="PS50157">
    <property type="entry name" value="ZINC_FINGER_C2H2_2"/>
    <property type="match status" value="5"/>
</dbReference>
<evidence type="ECO:0000256" key="3">
    <source>
        <dbReference type="ARBA" id="ARBA00022737"/>
    </source>
</evidence>
<keyword evidence="6" id="KW-0805">Transcription regulation</keyword>
<evidence type="ECO:0000256" key="10">
    <source>
        <dbReference type="SAM" id="MobiDB-lite"/>
    </source>
</evidence>
<protein>
    <submittedName>
        <fullName evidence="12">Zinc finger protein 668-like isoform X1</fullName>
    </submittedName>
</protein>
<dbReference type="PANTHER" id="PTHR47772:SF13">
    <property type="entry name" value="GASTRULA ZINC FINGER PROTEIN XLCGF49.1-LIKE-RELATED"/>
    <property type="match status" value="1"/>
</dbReference>
<dbReference type="Proteomes" id="UP001233172">
    <property type="component" value="Unassembled WGS sequence"/>
</dbReference>
<evidence type="ECO:0000256" key="7">
    <source>
        <dbReference type="ARBA" id="ARBA00023163"/>
    </source>
</evidence>
<name>A0AAD8EZA1_BIOPF</name>
<comment type="subcellular location">
    <subcellularLocation>
        <location evidence="1">Nucleus</location>
    </subcellularLocation>
</comment>
<proteinExistence type="predicted"/>
<accession>A0AAD8EZA1</accession>
<dbReference type="FunFam" id="3.30.160.60:FF:000690">
    <property type="entry name" value="Zinc finger protein 354C"/>
    <property type="match status" value="1"/>
</dbReference>
<keyword evidence="3" id="KW-0677">Repeat</keyword>
<feature type="domain" description="C2H2-type" evidence="11">
    <location>
        <begin position="649"/>
        <end position="676"/>
    </location>
</feature>
<evidence type="ECO:0000256" key="8">
    <source>
        <dbReference type="ARBA" id="ARBA00023242"/>
    </source>
</evidence>
<evidence type="ECO:0000259" key="11">
    <source>
        <dbReference type="PROSITE" id="PS50157"/>
    </source>
</evidence>
<feature type="domain" description="C2H2-type" evidence="11">
    <location>
        <begin position="461"/>
        <end position="488"/>
    </location>
</feature>
<feature type="domain" description="C2H2-type" evidence="11">
    <location>
        <begin position="677"/>
        <end position="704"/>
    </location>
</feature>
<dbReference type="EMBL" id="JASAOG010000196">
    <property type="protein sequence ID" value="KAK0044556.1"/>
    <property type="molecule type" value="Genomic_DNA"/>
</dbReference>
<evidence type="ECO:0000313" key="13">
    <source>
        <dbReference type="Proteomes" id="UP001233172"/>
    </source>
</evidence>
<feature type="region of interest" description="Disordered" evidence="10">
    <location>
        <begin position="352"/>
        <end position="400"/>
    </location>
</feature>
<dbReference type="GO" id="GO:0008270">
    <property type="term" value="F:zinc ion binding"/>
    <property type="evidence" value="ECO:0007669"/>
    <property type="project" value="UniProtKB-KW"/>
</dbReference>
<sequence length="792" mass="89588">MNDEKAELEQSLRASQLSNLNKLTQSSIILPSCSVQNKAVFFKLKANTSIISSNLTRLKNLLPKISSDSVAGCNQNESFQMQCVSDLNKNESLNNEFSSTPTFMANQQYQSAVNKDDTTQVNVDLRKTTKNNKIVEVLLSQYDTNVPEEENFDKNDTEMGVLEESEVPQVLLNSIQSNNPEMLESQVSYLSLDSTCDKDINNKVVKKTKIEAYVKMVVCRKITIQKVLANSGQVLETKVKSEEEEPVILDVDCVETEDMLNDSAELSFDNAAELAASKWSSLDGGLKFLSAVSESRQKIGKNCIKDKILESSLKNISKLIESASQKEQVYESPSEEYQVEVCMKKESNLPIKEEHVTDSEHEDWNEELNDDSEDYVPDGHSLKKSLSKNQTHNDQTDHCDKPVTNENSIILIPKKRGRKRKWDNALGMSSNLRSCVFCNKHFNTTIACSEHMKLGTCISSVFCFICSKPYNSENELEKHLEAHCNDKKPRIYECIDCNRSYRTHAGYEKHFRMGTCLKRDDFEDFQTGSLQCDLCPSRFSTQAYLRLHRYKVHENPKDIHTCLDCGKKFYSSVGYNKHKNGRPCSEPLKCLICGKTYSSKAKESFKIHMKHHKTEIGGITFNCDECGRGYMTQMALKKHKLSHTGVKPYKCETCGKAFAMRYMVKDHARTHTGERPYLCSLCGNAFSNKGHLGRHLRSHENRTLQKRGRPKKIRLPVVSEGHETELKIINLGQALQMQGLEGQSIQVVNSQLFDSHSSGQPMIIQTNDNTIIIAEGWPPQNIVNPAISLPNS</sequence>
<keyword evidence="4 9" id="KW-0863">Zinc-finger</keyword>
<reference evidence="12" key="1">
    <citation type="journal article" date="2023" name="PLoS Negl. Trop. Dis.">
        <title>A genome sequence for Biomphalaria pfeifferi, the major vector snail for the human-infecting parasite Schistosoma mansoni.</title>
        <authorList>
            <person name="Bu L."/>
            <person name="Lu L."/>
            <person name="Laidemitt M.R."/>
            <person name="Zhang S.M."/>
            <person name="Mutuku M."/>
            <person name="Mkoji G."/>
            <person name="Steinauer M."/>
            <person name="Loker E.S."/>
        </authorList>
    </citation>
    <scope>NUCLEOTIDE SEQUENCE</scope>
    <source>
        <strain evidence="12">KasaAsao</strain>
    </source>
</reference>
<evidence type="ECO:0000256" key="4">
    <source>
        <dbReference type="ARBA" id="ARBA00022771"/>
    </source>
</evidence>
<dbReference type="AlphaFoldDB" id="A0AAD8EZA1"/>
<feature type="domain" description="C2H2-type" evidence="11">
    <location>
        <begin position="621"/>
        <end position="648"/>
    </location>
</feature>
<evidence type="ECO:0000313" key="12">
    <source>
        <dbReference type="EMBL" id="KAK0044556.1"/>
    </source>
</evidence>
<gene>
    <name evidence="12" type="ORF">Bpfe_026056</name>
</gene>
<dbReference type="Pfam" id="PF00096">
    <property type="entry name" value="zf-C2H2"/>
    <property type="match status" value="2"/>
</dbReference>
<dbReference type="GO" id="GO:0005634">
    <property type="term" value="C:nucleus"/>
    <property type="evidence" value="ECO:0007669"/>
    <property type="project" value="UniProtKB-SubCell"/>
</dbReference>
<dbReference type="FunFam" id="3.30.160.60:FF:002343">
    <property type="entry name" value="Zinc finger protein 33A"/>
    <property type="match status" value="1"/>
</dbReference>
<keyword evidence="7" id="KW-0804">Transcription</keyword>
<dbReference type="Gene3D" id="3.30.160.60">
    <property type="entry name" value="Classic Zinc Finger"/>
    <property type="match status" value="5"/>
</dbReference>
<reference evidence="12" key="2">
    <citation type="submission" date="2023-04" db="EMBL/GenBank/DDBJ databases">
        <authorList>
            <person name="Bu L."/>
            <person name="Lu L."/>
            <person name="Laidemitt M.R."/>
            <person name="Zhang S.M."/>
            <person name="Mutuku M."/>
            <person name="Mkoji G."/>
            <person name="Steinauer M."/>
            <person name="Loker E.S."/>
        </authorList>
    </citation>
    <scope>NUCLEOTIDE SEQUENCE</scope>
    <source>
        <strain evidence="12">KasaAsao</strain>
        <tissue evidence="12">Whole Snail</tissue>
    </source>
</reference>
<dbReference type="PROSITE" id="PS00028">
    <property type="entry name" value="ZINC_FINGER_C2H2_1"/>
    <property type="match status" value="5"/>
</dbReference>
<dbReference type="InterPro" id="IPR036236">
    <property type="entry name" value="Znf_C2H2_sf"/>
</dbReference>
<keyword evidence="2" id="KW-0479">Metal-binding</keyword>
<evidence type="ECO:0000256" key="5">
    <source>
        <dbReference type="ARBA" id="ARBA00022833"/>
    </source>
</evidence>
<dbReference type="InterPro" id="IPR050636">
    <property type="entry name" value="C2H2-ZF_domain-containing"/>
</dbReference>
<feature type="domain" description="C2H2-type" evidence="11">
    <location>
        <begin position="530"/>
        <end position="558"/>
    </location>
</feature>
<dbReference type="SUPFAM" id="SSF57667">
    <property type="entry name" value="beta-beta-alpha zinc fingers"/>
    <property type="match status" value="2"/>
</dbReference>
<feature type="compositionally biased region" description="Acidic residues" evidence="10">
    <location>
        <begin position="360"/>
        <end position="376"/>
    </location>
</feature>
<keyword evidence="8" id="KW-0539">Nucleus</keyword>
<keyword evidence="13" id="KW-1185">Reference proteome</keyword>
<dbReference type="PANTHER" id="PTHR47772">
    <property type="entry name" value="ZINC FINGER PROTEIN 200"/>
    <property type="match status" value="1"/>
</dbReference>
<evidence type="ECO:0000256" key="6">
    <source>
        <dbReference type="ARBA" id="ARBA00023015"/>
    </source>
</evidence>
<organism evidence="12 13">
    <name type="scientific">Biomphalaria pfeifferi</name>
    <name type="common">Bloodfluke planorb</name>
    <name type="synonym">Freshwater snail</name>
    <dbReference type="NCBI Taxonomy" id="112525"/>
    <lineage>
        <taxon>Eukaryota</taxon>
        <taxon>Metazoa</taxon>
        <taxon>Spiralia</taxon>
        <taxon>Lophotrochozoa</taxon>
        <taxon>Mollusca</taxon>
        <taxon>Gastropoda</taxon>
        <taxon>Heterobranchia</taxon>
        <taxon>Euthyneura</taxon>
        <taxon>Panpulmonata</taxon>
        <taxon>Hygrophila</taxon>
        <taxon>Lymnaeoidea</taxon>
        <taxon>Planorbidae</taxon>
        <taxon>Biomphalaria</taxon>
    </lineage>
</organism>
<evidence type="ECO:0000256" key="1">
    <source>
        <dbReference type="ARBA" id="ARBA00004123"/>
    </source>
</evidence>
<comment type="caution">
    <text evidence="12">The sequence shown here is derived from an EMBL/GenBank/DDBJ whole genome shotgun (WGS) entry which is preliminary data.</text>
</comment>